<dbReference type="SMART" id="SM00234">
    <property type="entry name" value="START"/>
    <property type="match status" value="1"/>
</dbReference>
<evidence type="ECO:0000259" key="5">
    <source>
        <dbReference type="PROSITE" id="PS50848"/>
    </source>
</evidence>
<dbReference type="GO" id="GO:0008289">
    <property type="term" value="F:lipid binding"/>
    <property type="evidence" value="ECO:0007669"/>
    <property type="project" value="UniProtKB-KW"/>
</dbReference>
<evidence type="ECO:0000313" key="7">
    <source>
        <dbReference type="RefSeq" id="XP_013389389.1"/>
    </source>
</evidence>
<dbReference type="PROSITE" id="PS50848">
    <property type="entry name" value="START"/>
    <property type="match status" value="1"/>
</dbReference>
<protein>
    <submittedName>
        <fullName evidence="7">StAR-related lipid transfer protein 5-like</fullName>
    </submittedName>
</protein>
<dbReference type="InterPro" id="IPR043556">
    <property type="entry name" value="StARD5/6"/>
</dbReference>
<dbReference type="PANTHER" id="PTHR46374:SF1">
    <property type="entry name" value="START DOMAIN-CONTAINING PROTEIN"/>
    <property type="match status" value="1"/>
</dbReference>
<dbReference type="InterPro" id="IPR002913">
    <property type="entry name" value="START_lipid-bd_dom"/>
</dbReference>
<dbReference type="OMA" id="PQKVWEC"/>
<keyword evidence="6" id="KW-1185">Reference proteome</keyword>
<gene>
    <name evidence="7" type="primary">LOC106158079</name>
</gene>
<name>A0A1S3HWF1_LINAN</name>
<organism evidence="6 7">
    <name type="scientific">Lingula anatina</name>
    <name type="common">Brachiopod</name>
    <name type="synonym">Lingula unguis</name>
    <dbReference type="NCBI Taxonomy" id="7574"/>
    <lineage>
        <taxon>Eukaryota</taxon>
        <taxon>Metazoa</taxon>
        <taxon>Spiralia</taxon>
        <taxon>Lophotrochozoa</taxon>
        <taxon>Brachiopoda</taxon>
        <taxon>Linguliformea</taxon>
        <taxon>Lingulata</taxon>
        <taxon>Lingulida</taxon>
        <taxon>Linguloidea</taxon>
        <taxon>Lingulidae</taxon>
        <taxon>Lingula</taxon>
    </lineage>
</organism>
<dbReference type="AlphaFoldDB" id="A0A1S3HWF1"/>
<evidence type="ECO:0000256" key="3">
    <source>
        <dbReference type="ARBA" id="ARBA00023121"/>
    </source>
</evidence>
<dbReference type="RefSeq" id="XP_013389389.1">
    <property type="nucleotide sequence ID" value="XM_013533935.2"/>
</dbReference>
<dbReference type="Gene3D" id="3.30.530.20">
    <property type="match status" value="1"/>
</dbReference>
<keyword evidence="3" id="KW-0446">Lipid-binding</keyword>
<sequence length="208" mass="23191">MDKQELAEQIKKKIEEYTTDHENWKVVKKGKDVTVYCRSSTEFQGNIYKAEGTVDAKPEKVFEYVEPKPDGLRPKWDKAIKAVDTIEKIEEGLSVMRTCTHSAAMGLISPRDFLDLCLTVKNENSICTVAGSIEHPDCPVEPKYVRGTNHPCGICCFRIDGEPDKTLVVHICQADLGGMLPTQLVETALPGNMIEFFSNLRQAIANAS</sequence>
<dbReference type="OrthoDB" id="196858at2759"/>
<dbReference type="Proteomes" id="UP000085678">
    <property type="component" value="Unplaced"/>
</dbReference>
<evidence type="ECO:0000256" key="4">
    <source>
        <dbReference type="ARBA" id="ARBA00024750"/>
    </source>
</evidence>
<dbReference type="GeneID" id="106158079"/>
<dbReference type="InParanoid" id="A0A1S3HWF1"/>
<comment type="function">
    <text evidence="4">May be involved in the intracellular transport of sterols or other lipids. May bind cholesterol or other sterols.</text>
</comment>
<evidence type="ECO:0000256" key="1">
    <source>
        <dbReference type="ARBA" id="ARBA00022448"/>
    </source>
</evidence>
<keyword evidence="1" id="KW-0813">Transport</keyword>
<dbReference type="Pfam" id="PF01852">
    <property type="entry name" value="START"/>
    <property type="match status" value="1"/>
</dbReference>
<dbReference type="InterPro" id="IPR023393">
    <property type="entry name" value="START-like_dom_sf"/>
</dbReference>
<evidence type="ECO:0000313" key="6">
    <source>
        <dbReference type="Proteomes" id="UP000085678"/>
    </source>
</evidence>
<dbReference type="GO" id="GO:0006869">
    <property type="term" value="P:lipid transport"/>
    <property type="evidence" value="ECO:0007669"/>
    <property type="project" value="UniProtKB-KW"/>
</dbReference>
<proteinExistence type="predicted"/>
<dbReference type="STRING" id="7574.A0A1S3HWF1"/>
<reference evidence="7" key="1">
    <citation type="submission" date="2025-08" db="UniProtKB">
        <authorList>
            <consortium name="RefSeq"/>
        </authorList>
    </citation>
    <scope>IDENTIFICATION</scope>
    <source>
        <tissue evidence="7">Gonads</tissue>
    </source>
</reference>
<keyword evidence="2" id="KW-0445">Lipid transport</keyword>
<feature type="domain" description="START" evidence="5">
    <location>
        <begin position="1"/>
        <end position="208"/>
    </location>
</feature>
<dbReference type="KEGG" id="lak:106158079"/>
<dbReference type="SUPFAM" id="SSF55961">
    <property type="entry name" value="Bet v1-like"/>
    <property type="match status" value="1"/>
</dbReference>
<accession>A0A1S3HWF1</accession>
<dbReference type="PANTHER" id="PTHR46374">
    <property type="entry name" value="PROTEIN CBG07384"/>
    <property type="match status" value="1"/>
</dbReference>
<evidence type="ECO:0000256" key="2">
    <source>
        <dbReference type="ARBA" id="ARBA00023055"/>
    </source>
</evidence>